<comment type="caution">
    <text evidence="1">The sequence shown here is derived from an EMBL/GenBank/DDBJ whole genome shotgun (WGS) entry which is preliminary data.</text>
</comment>
<dbReference type="EMBL" id="JADBDZ010000001">
    <property type="protein sequence ID" value="MBE1531995.1"/>
    <property type="molecule type" value="Genomic_DNA"/>
</dbReference>
<evidence type="ECO:0000313" key="1">
    <source>
        <dbReference type="EMBL" id="MBE1531995.1"/>
    </source>
</evidence>
<accession>A0ABR9JN72</accession>
<dbReference type="RefSeq" id="WP_192758763.1">
    <property type="nucleotide sequence ID" value="NZ_JADBDZ010000001.1"/>
</dbReference>
<evidence type="ECO:0008006" key="3">
    <source>
        <dbReference type="Google" id="ProtNLM"/>
    </source>
</evidence>
<evidence type="ECO:0000313" key="2">
    <source>
        <dbReference type="Proteomes" id="UP000627838"/>
    </source>
</evidence>
<protein>
    <recommendedName>
        <fullName evidence="3">HEAT repeat protein</fullName>
    </recommendedName>
</protein>
<reference evidence="1 2" key="1">
    <citation type="submission" date="2020-10" db="EMBL/GenBank/DDBJ databases">
        <title>Sequencing the genomes of 1000 actinobacteria strains.</title>
        <authorList>
            <person name="Klenk H.-P."/>
        </authorList>
    </citation>
    <scope>NUCLEOTIDE SEQUENCE [LARGE SCALE GENOMIC DNA]</scope>
    <source>
        <strain evidence="1 2">DSM 46744</strain>
    </source>
</reference>
<proteinExistence type="predicted"/>
<keyword evidence="2" id="KW-1185">Reference proteome</keyword>
<name>A0ABR9JN72_9ACTN</name>
<gene>
    <name evidence="1" type="ORF">H4W34_001828</name>
</gene>
<sequence>MGFVPELAATLVVAVPDEDSARAVAAFLVERGYTTVRVAPVRGDSWQAAGLDEGPYPDGDDAWWRTVEERVVEAAVREVGGGVMWSLAHPGTARRILPAGEAVADRTVEEVRDARLAAFAGEPARSPAPEIVHRLGEPERTGELGEPVVLEGLDEVGWAALTGAYGPADAVPDILRRLAANDEGWDEAAFEYFSAVVHQDTCYDCTPATVGFLIQMARSPQLLSAYRLELLLDLFYIATLDPGPACGADGGHAGPATRTGRAVLEHLPEVLARWPDASPGERARLIVLAALSPDAAAGRMPEFRAFRERVDGPSPALDLALALASGDEDAASGVALDAAGWDEKVADRLLDDEPLRARHLGALFVLARRELVAG</sequence>
<dbReference type="Proteomes" id="UP000627838">
    <property type="component" value="Unassembled WGS sequence"/>
</dbReference>
<organism evidence="1 2">
    <name type="scientific">Actinomadura algeriensis</name>
    <dbReference type="NCBI Taxonomy" id="1679523"/>
    <lineage>
        <taxon>Bacteria</taxon>
        <taxon>Bacillati</taxon>
        <taxon>Actinomycetota</taxon>
        <taxon>Actinomycetes</taxon>
        <taxon>Streptosporangiales</taxon>
        <taxon>Thermomonosporaceae</taxon>
        <taxon>Actinomadura</taxon>
    </lineage>
</organism>